<dbReference type="SUPFAM" id="SSF53448">
    <property type="entry name" value="Nucleotide-diphospho-sugar transferases"/>
    <property type="match status" value="1"/>
</dbReference>
<dbReference type="Gene3D" id="3.90.550.10">
    <property type="entry name" value="Spore Coat Polysaccharide Biosynthesis Protein SpsA, Chain A"/>
    <property type="match status" value="1"/>
</dbReference>
<sequence length="600" mass="64145">MPDRAAVDTGRPQTLPRAVFLLLAGGTWLGAMATMAHLLGGTGMGLQGAAMLACFGLAIPMVVTGFWNAALGTAILAVCRDPLRTVAPFAYDRGETWDGRLAIVMPVRNEAVEPAVRTLRGLLDGLDALGLGEHCEVWLLSDSDDPEILAAEEAQVAAWRRETPGPARIHYRHRPEPEGFKAGNLWDFVTNHGERFAYMLVLDADSAMTPRAVDRLMRVMAARPKIGILQPLAVGAPAESVFARSLQFGMRQGMFVHSVGAAWWQGDAGPYWGHNAVIRMAPFREACGLPRLRGRSPLAGAILSHDQVEAARMRAHGHAVRLLPIEDGSLEAMPPTLFDFVKRELRWALGNLQYLKLLGRRGFRAMGRLQMAMAVMMYTAAPAWFAFMGFGLAAALGAGDGFALRDDTAKAVGIGLFAGMLGITFAPKVFGTLHTLLNGERRRGQGGVLAVVAGALSELALSVFLAPVVMLSVTIFIAGLPFGRKLTWTAQTRDAQRVPLGRAVRGLWPQVAIGGATAWALAVHAPAVLPWAAPVLIPLVVSPLFAWATAHPAAGALVRRLGLWATPEERGMKPVAPAPDPRRRTPGASPAIPAPASRAD</sequence>
<feature type="region of interest" description="Disordered" evidence="12">
    <location>
        <begin position="570"/>
        <end position="600"/>
    </location>
</feature>
<accession>A0A1G7KXX4</accession>
<keyword evidence="5" id="KW-1003">Cell membrane</keyword>
<dbReference type="PANTHER" id="PTHR43867">
    <property type="entry name" value="CELLULOSE SYNTHASE CATALYTIC SUBUNIT A [UDP-FORMING]"/>
    <property type="match status" value="1"/>
</dbReference>
<proteinExistence type="inferred from homology"/>
<evidence type="ECO:0000256" key="9">
    <source>
        <dbReference type="ARBA" id="ARBA00022692"/>
    </source>
</evidence>
<comment type="subcellular location">
    <subcellularLocation>
        <location evidence="1">Cell inner membrane</location>
        <topology evidence="1">Multi-pass membrane protein</topology>
    </subcellularLocation>
</comment>
<keyword evidence="9 13" id="KW-0812">Transmembrane</keyword>
<protein>
    <recommendedName>
        <fullName evidence="4">Glucans biosynthesis glucosyltransferase H</fullName>
    </recommendedName>
</protein>
<keyword evidence="11 13" id="KW-0472">Membrane</keyword>
<evidence type="ECO:0000313" key="15">
    <source>
        <dbReference type="EMBL" id="SDF41951.1"/>
    </source>
</evidence>
<feature type="domain" description="Glycosyltransferase 2-like" evidence="14">
    <location>
        <begin position="200"/>
        <end position="386"/>
    </location>
</feature>
<dbReference type="NCBIfam" id="NF003958">
    <property type="entry name" value="PRK05454.2-1"/>
    <property type="match status" value="1"/>
</dbReference>
<feature type="transmembrane region" description="Helical" evidence="13">
    <location>
        <begin position="411"/>
        <end position="430"/>
    </location>
</feature>
<keyword evidence="7" id="KW-0328">Glycosyltransferase</keyword>
<organism evidence="15 16">
    <name type="scientific">Limimonas halophila</name>
    <dbReference type="NCBI Taxonomy" id="1082479"/>
    <lineage>
        <taxon>Bacteria</taxon>
        <taxon>Pseudomonadati</taxon>
        <taxon>Pseudomonadota</taxon>
        <taxon>Alphaproteobacteria</taxon>
        <taxon>Rhodospirillales</taxon>
        <taxon>Rhodovibrionaceae</taxon>
        <taxon>Limimonas</taxon>
    </lineage>
</organism>
<evidence type="ECO:0000256" key="10">
    <source>
        <dbReference type="ARBA" id="ARBA00022989"/>
    </source>
</evidence>
<evidence type="ECO:0000256" key="2">
    <source>
        <dbReference type="ARBA" id="ARBA00005001"/>
    </source>
</evidence>
<dbReference type="GO" id="GO:0016758">
    <property type="term" value="F:hexosyltransferase activity"/>
    <property type="evidence" value="ECO:0007669"/>
    <property type="project" value="TreeGrafter"/>
</dbReference>
<evidence type="ECO:0000256" key="11">
    <source>
        <dbReference type="ARBA" id="ARBA00023136"/>
    </source>
</evidence>
<dbReference type="GO" id="GO:0005886">
    <property type="term" value="C:plasma membrane"/>
    <property type="evidence" value="ECO:0007669"/>
    <property type="project" value="UniProtKB-SubCell"/>
</dbReference>
<dbReference type="InterPro" id="IPR001173">
    <property type="entry name" value="Glyco_trans_2-like"/>
</dbReference>
<dbReference type="Pfam" id="PF13632">
    <property type="entry name" value="Glyco_trans_2_3"/>
    <property type="match status" value="1"/>
</dbReference>
<feature type="transmembrane region" description="Helical" evidence="13">
    <location>
        <begin position="20"/>
        <end position="40"/>
    </location>
</feature>
<gene>
    <name evidence="15" type="ORF">SAMN05216241_10136</name>
</gene>
<feature type="transmembrane region" description="Helical" evidence="13">
    <location>
        <begin position="52"/>
        <end position="78"/>
    </location>
</feature>
<dbReference type="NCBIfam" id="NF003962">
    <property type="entry name" value="PRK05454.2-5"/>
    <property type="match status" value="1"/>
</dbReference>
<dbReference type="PANTHER" id="PTHR43867:SF5">
    <property type="entry name" value="GLUCANS BIOSYNTHESIS GLUCOSYLTRANSFERASE H"/>
    <property type="match status" value="1"/>
</dbReference>
<comment type="pathway">
    <text evidence="2">Glycan metabolism; osmoregulated periplasmic glucan (OPG) biosynthesis.</text>
</comment>
<comment type="similarity">
    <text evidence="3">Belongs to the glycosyltransferase 2 family. OpgH subfamily.</text>
</comment>
<dbReference type="InterPro" id="IPR050321">
    <property type="entry name" value="Glycosyltr_2/OpgH_subfam"/>
</dbReference>
<evidence type="ECO:0000256" key="7">
    <source>
        <dbReference type="ARBA" id="ARBA00022676"/>
    </source>
</evidence>
<dbReference type="AlphaFoldDB" id="A0A1G7KXX4"/>
<dbReference type="Proteomes" id="UP000199415">
    <property type="component" value="Unassembled WGS sequence"/>
</dbReference>
<evidence type="ECO:0000259" key="14">
    <source>
        <dbReference type="Pfam" id="PF13632"/>
    </source>
</evidence>
<dbReference type="InterPro" id="IPR029044">
    <property type="entry name" value="Nucleotide-diphossugar_trans"/>
</dbReference>
<evidence type="ECO:0000256" key="3">
    <source>
        <dbReference type="ARBA" id="ARBA00009337"/>
    </source>
</evidence>
<feature type="transmembrane region" description="Helical" evidence="13">
    <location>
        <begin position="528"/>
        <end position="550"/>
    </location>
</feature>
<name>A0A1G7KXX4_9PROT</name>
<dbReference type="EMBL" id="FNCE01000001">
    <property type="protein sequence ID" value="SDF41951.1"/>
    <property type="molecule type" value="Genomic_DNA"/>
</dbReference>
<evidence type="ECO:0000256" key="1">
    <source>
        <dbReference type="ARBA" id="ARBA00004429"/>
    </source>
</evidence>
<keyword evidence="10 13" id="KW-1133">Transmembrane helix</keyword>
<evidence type="ECO:0000256" key="5">
    <source>
        <dbReference type="ARBA" id="ARBA00022475"/>
    </source>
</evidence>
<dbReference type="STRING" id="1082479.SAMN05216241_10136"/>
<evidence type="ECO:0000256" key="4">
    <source>
        <dbReference type="ARBA" id="ARBA00020585"/>
    </source>
</evidence>
<evidence type="ECO:0000256" key="13">
    <source>
        <dbReference type="SAM" id="Phobius"/>
    </source>
</evidence>
<feature type="compositionally biased region" description="Low complexity" evidence="12">
    <location>
        <begin position="586"/>
        <end position="600"/>
    </location>
</feature>
<reference evidence="15 16" key="1">
    <citation type="submission" date="2016-10" db="EMBL/GenBank/DDBJ databases">
        <authorList>
            <person name="de Groot N.N."/>
        </authorList>
    </citation>
    <scope>NUCLEOTIDE SEQUENCE [LARGE SCALE GENOMIC DNA]</scope>
    <source>
        <strain evidence="15 16">DSM 25584</strain>
    </source>
</reference>
<keyword evidence="6" id="KW-0997">Cell inner membrane</keyword>
<feature type="transmembrane region" description="Helical" evidence="13">
    <location>
        <begin position="459"/>
        <end position="482"/>
    </location>
</feature>
<keyword evidence="8 15" id="KW-0808">Transferase</keyword>
<feature type="transmembrane region" description="Helical" evidence="13">
    <location>
        <begin position="375"/>
        <end position="399"/>
    </location>
</feature>
<evidence type="ECO:0000256" key="8">
    <source>
        <dbReference type="ARBA" id="ARBA00022679"/>
    </source>
</evidence>
<keyword evidence="16" id="KW-1185">Reference proteome</keyword>
<evidence type="ECO:0000256" key="12">
    <source>
        <dbReference type="SAM" id="MobiDB-lite"/>
    </source>
</evidence>
<evidence type="ECO:0000256" key="6">
    <source>
        <dbReference type="ARBA" id="ARBA00022519"/>
    </source>
</evidence>
<evidence type="ECO:0000313" key="16">
    <source>
        <dbReference type="Proteomes" id="UP000199415"/>
    </source>
</evidence>
<dbReference type="RefSeq" id="WP_176758440.1">
    <property type="nucleotide sequence ID" value="NZ_FNCE01000001.1"/>
</dbReference>